<dbReference type="Proteomes" id="UP001164539">
    <property type="component" value="Chromosome 3"/>
</dbReference>
<keyword evidence="2" id="KW-1185">Reference proteome</keyword>
<sequence>MGKQKKNEELKVVVAEFKVSMYCNACERTVAKAISKLKGVEKFTTDMNKHEVVITGRIDPQKVLKKLKKKTGRRVEIIEKEKEESPKDLALSDCCKNNEVLMMFNDENPNACWIM</sequence>
<proteinExistence type="predicted"/>
<reference evidence="1 2" key="1">
    <citation type="journal article" date="2023" name="Science">
        <title>Complex scaffold remodeling in plant triterpene biosynthesis.</title>
        <authorList>
            <person name="De La Pena R."/>
            <person name="Hodgson H."/>
            <person name="Liu J.C."/>
            <person name="Stephenson M.J."/>
            <person name="Martin A.C."/>
            <person name="Owen C."/>
            <person name="Harkess A."/>
            <person name="Leebens-Mack J."/>
            <person name="Jimenez L.E."/>
            <person name="Osbourn A."/>
            <person name="Sattely E.S."/>
        </authorList>
    </citation>
    <scope>NUCLEOTIDE SEQUENCE [LARGE SCALE GENOMIC DNA]</scope>
    <source>
        <strain evidence="2">cv. JPN11</strain>
        <tissue evidence="1">Leaf</tissue>
    </source>
</reference>
<evidence type="ECO:0000313" key="2">
    <source>
        <dbReference type="Proteomes" id="UP001164539"/>
    </source>
</evidence>
<evidence type="ECO:0000313" key="1">
    <source>
        <dbReference type="EMBL" id="KAJ4722281.1"/>
    </source>
</evidence>
<organism evidence="1 2">
    <name type="scientific">Melia azedarach</name>
    <name type="common">Chinaberry tree</name>
    <dbReference type="NCBI Taxonomy" id="155640"/>
    <lineage>
        <taxon>Eukaryota</taxon>
        <taxon>Viridiplantae</taxon>
        <taxon>Streptophyta</taxon>
        <taxon>Embryophyta</taxon>
        <taxon>Tracheophyta</taxon>
        <taxon>Spermatophyta</taxon>
        <taxon>Magnoliopsida</taxon>
        <taxon>eudicotyledons</taxon>
        <taxon>Gunneridae</taxon>
        <taxon>Pentapetalae</taxon>
        <taxon>rosids</taxon>
        <taxon>malvids</taxon>
        <taxon>Sapindales</taxon>
        <taxon>Meliaceae</taxon>
        <taxon>Melia</taxon>
    </lineage>
</organism>
<dbReference type="EMBL" id="CM051396">
    <property type="protein sequence ID" value="KAJ4722281.1"/>
    <property type="molecule type" value="Genomic_DNA"/>
</dbReference>
<protein>
    <submittedName>
        <fullName evidence="1">Heavy metal-associated isoprenylated plant protein 19</fullName>
    </submittedName>
</protein>
<comment type="caution">
    <text evidence="1">The sequence shown here is derived from an EMBL/GenBank/DDBJ whole genome shotgun (WGS) entry which is preliminary data.</text>
</comment>
<gene>
    <name evidence="1" type="ORF">OWV82_005806</name>
</gene>
<name>A0ACC1YFS7_MELAZ</name>
<accession>A0ACC1YFS7</accession>